<dbReference type="eggNOG" id="ENOG5032VPP">
    <property type="taxonomic scope" value="Bacteria"/>
</dbReference>
<dbReference type="AlphaFoldDB" id="A3XGZ2"/>
<organism evidence="2 3">
    <name type="scientific">Leeuwenhoekiella blandensis (strain CECT 7118 / CCUG 51940 / KCTC 22103 / MED217)</name>
    <name type="common">Flavobacterium sp. (strain MED217)</name>
    <dbReference type="NCBI Taxonomy" id="398720"/>
    <lineage>
        <taxon>Bacteria</taxon>
        <taxon>Pseudomonadati</taxon>
        <taxon>Bacteroidota</taxon>
        <taxon>Flavobacteriia</taxon>
        <taxon>Flavobacteriales</taxon>
        <taxon>Flavobacteriaceae</taxon>
        <taxon>Leeuwenhoekiella</taxon>
    </lineage>
</organism>
<evidence type="ECO:0000313" key="3">
    <source>
        <dbReference type="Proteomes" id="UP000001601"/>
    </source>
</evidence>
<dbReference type="RefSeq" id="WP_009781924.1">
    <property type="nucleotide sequence ID" value="NZ_CH672395.1"/>
</dbReference>
<protein>
    <recommendedName>
        <fullName evidence="1">DUF6973 domain-containing protein</fullName>
    </recommendedName>
</protein>
<feature type="domain" description="DUF6973" evidence="1">
    <location>
        <begin position="20"/>
        <end position="141"/>
    </location>
</feature>
<dbReference type="Pfam" id="PF22322">
    <property type="entry name" value="DUF6973"/>
    <property type="match status" value="1"/>
</dbReference>
<accession>A3XGZ2</accession>
<name>A3XGZ2_LEEBM</name>
<dbReference type="STRING" id="398720.MED217_17955"/>
<dbReference type="OrthoDB" id="1496068at2"/>
<dbReference type="HOGENOM" id="CLU_1567640_0_0_10"/>
<evidence type="ECO:0000313" key="2">
    <source>
        <dbReference type="EMBL" id="EAQ51452.1"/>
    </source>
</evidence>
<gene>
    <name evidence="2" type="ORF">MED217_17955</name>
</gene>
<dbReference type="Proteomes" id="UP000001601">
    <property type="component" value="Unassembled WGS sequence"/>
</dbReference>
<reference evidence="2 3" key="1">
    <citation type="journal article" date="2007" name="Nature">
        <title>Light stimulates growth of proteorhodopsin-containing marine Flavobacteria.</title>
        <authorList>
            <person name="Gomez-Consarnau L."/>
            <person name="Gonzalez J.M."/>
            <person name="Coll-Llado M."/>
            <person name="Gourdon P."/>
            <person name="Pascher T."/>
            <person name="Neutze R."/>
            <person name="Pedros-Alio C."/>
            <person name="Pinhassi J."/>
        </authorList>
    </citation>
    <scope>NUCLEOTIDE SEQUENCE [LARGE SCALE GENOMIC DNA]</scope>
    <source>
        <strain evidence="2 3">MED217</strain>
    </source>
</reference>
<dbReference type="EMBL" id="AANC01000001">
    <property type="protein sequence ID" value="EAQ51452.1"/>
    <property type="molecule type" value="Genomic_DNA"/>
</dbReference>
<proteinExistence type="predicted"/>
<sequence length="162" mass="18508">MSIRARLKALSLPQLFKLARLFLKNPEYVFLTARASKKALQIATTHYGDTHHKSNPANAFRHALWTVLLGQAVYQKTGSLREAQNWAKQFTDLHEQLFVNRKADRTMDLHNNSFGIQALRLFAAKPQEEAVMFLQEAAKNAVQIRNAKDAEAYPNKLIYLSK</sequence>
<comment type="caution">
    <text evidence="2">The sequence shown here is derived from an EMBL/GenBank/DDBJ whole genome shotgun (WGS) entry which is preliminary data.</text>
</comment>
<keyword evidence="3" id="KW-1185">Reference proteome</keyword>
<evidence type="ECO:0000259" key="1">
    <source>
        <dbReference type="Pfam" id="PF22322"/>
    </source>
</evidence>
<dbReference type="InterPro" id="IPR054246">
    <property type="entry name" value="DUF6973"/>
</dbReference>